<accession>A0ABQ8YBL2</accession>
<dbReference type="InterPro" id="IPR036047">
    <property type="entry name" value="F-box-like_dom_sf"/>
</dbReference>
<feature type="transmembrane region" description="Helical" evidence="2">
    <location>
        <begin position="421"/>
        <end position="444"/>
    </location>
</feature>
<reference evidence="4" key="1">
    <citation type="submission" date="2022-08" db="EMBL/GenBank/DDBJ databases">
        <title>Novel sulfate-reducing endosymbionts in the free-living metamonad Anaeramoeba.</title>
        <authorList>
            <person name="Jerlstrom-Hultqvist J."/>
            <person name="Cepicka I."/>
            <person name="Gallot-Lavallee L."/>
            <person name="Salas-Leiva D."/>
            <person name="Curtis B.A."/>
            <person name="Zahonova K."/>
            <person name="Pipaliya S."/>
            <person name="Dacks J."/>
            <person name="Roger A.J."/>
        </authorList>
    </citation>
    <scope>NUCLEOTIDE SEQUENCE</scope>
    <source>
        <strain evidence="4">Schooner1</strain>
    </source>
</reference>
<evidence type="ECO:0000256" key="1">
    <source>
        <dbReference type="SAM" id="MobiDB-lite"/>
    </source>
</evidence>
<dbReference type="PANTHER" id="PTHR48176:SF1">
    <property type="entry name" value="DDRGK DOMAIN-CONTAINING PROTEIN 1"/>
    <property type="match status" value="1"/>
</dbReference>
<feature type="transmembrane region" description="Helical" evidence="2">
    <location>
        <begin position="464"/>
        <end position="484"/>
    </location>
</feature>
<dbReference type="Gene3D" id="1.20.1280.50">
    <property type="match status" value="1"/>
</dbReference>
<feature type="transmembrane region" description="Helical" evidence="2">
    <location>
        <begin position="320"/>
        <end position="338"/>
    </location>
</feature>
<evidence type="ECO:0000313" key="4">
    <source>
        <dbReference type="EMBL" id="KAJ6241968.1"/>
    </source>
</evidence>
<feature type="domain" description="F-box" evidence="3">
    <location>
        <begin position="39"/>
        <end position="85"/>
    </location>
</feature>
<feature type="region of interest" description="Disordered" evidence="1">
    <location>
        <begin position="117"/>
        <end position="192"/>
    </location>
</feature>
<dbReference type="PROSITE" id="PS50181">
    <property type="entry name" value="FBOX"/>
    <property type="match status" value="1"/>
</dbReference>
<feature type="transmembrane region" description="Helical" evidence="2">
    <location>
        <begin position="253"/>
        <end position="273"/>
    </location>
</feature>
<keyword evidence="2" id="KW-1133">Transmembrane helix</keyword>
<dbReference type="Proteomes" id="UP001150062">
    <property type="component" value="Unassembled WGS sequence"/>
</dbReference>
<feature type="transmembrane region" description="Helical" evidence="2">
    <location>
        <begin position="490"/>
        <end position="512"/>
    </location>
</feature>
<organism evidence="4 5">
    <name type="scientific">Anaeramoeba flamelloides</name>
    <dbReference type="NCBI Taxonomy" id="1746091"/>
    <lineage>
        <taxon>Eukaryota</taxon>
        <taxon>Metamonada</taxon>
        <taxon>Anaeramoebidae</taxon>
        <taxon>Anaeramoeba</taxon>
    </lineage>
</organism>
<feature type="compositionally biased region" description="Basic and acidic residues" evidence="1">
    <location>
        <begin position="139"/>
        <end position="156"/>
    </location>
</feature>
<dbReference type="PANTHER" id="PTHR48176">
    <property type="entry name" value="DDRGK DOMAIN-CONTAINING PROTEIN 1"/>
    <property type="match status" value="1"/>
</dbReference>
<dbReference type="EMBL" id="JAOAOG010000185">
    <property type="protein sequence ID" value="KAJ6241968.1"/>
    <property type="molecule type" value="Genomic_DNA"/>
</dbReference>
<feature type="compositionally biased region" description="Basic residues" evidence="1">
    <location>
        <begin position="117"/>
        <end position="138"/>
    </location>
</feature>
<dbReference type="Pfam" id="PF12937">
    <property type="entry name" value="F-box-like"/>
    <property type="match status" value="1"/>
</dbReference>
<feature type="transmembrane region" description="Helical" evidence="2">
    <location>
        <begin position="391"/>
        <end position="409"/>
    </location>
</feature>
<keyword evidence="5" id="KW-1185">Reference proteome</keyword>
<dbReference type="InterPro" id="IPR050899">
    <property type="entry name" value="DDRGK_domain-containing"/>
</dbReference>
<gene>
    <name evidence="4" type="ORF">M0813_23111</name>
</gene>
<evidence type="ECO:0000256" key="2">
    <source>
        <dbReference type="SAM" id="Phobius"/>
    </source>
</evidence>
<feature type="transmembrane region" description="Helical" evidence="2">
    <location>
        <begin position="279"/>
        <end position="299"/>
    </location>
</feature>
<proteinExistence type="predicted"/>
<keyword evidence="2" id="KW-0812">Transmembrane</keyword>
<name>A0ABQ8YBL2_9EUKA</name>
<keyword evidence="2" id="KW-0472">Membrane</keyword>
<dbReference type="SUPFAM" id="SSF81383">
    <property type="entry name" value="F-box domain"/>
    <property type="match status" value="1"/>
</dbReference>
<protein>
    <submittedName>
        <fullName evidence="4">Sh3 domain-binding glutamic acid-rich-like protein</fullName>
    </submittedName>
</protein>
<feature type="transmembrane region" description="Helical" evidence="2">
    <location>
        <begin position="350"/>
        <end position="370"/>
    </location>
</feature>
<feature type="compositionally biased region" description="Basic and acidic residues" evidence="1">
    <location>
        <begin position="164"/>
        <end position="192"/>
    </location>
</feature>
<sequence>MANLNNTFQEKRNLQLLLMSNKKETNFLTDKQRYNKTDQDPFDDLPDEILLTIFSFLPPTKIVLCSCSNVRFNNLTNDWFVWRNFYEKNFKLLDFNDLEFVDNEIVITKKLGLFQTKNRKKKRNKKRKGRNKQKRKRKEAKEKEKEKEKENEKENEKEDEMENEIEKEKEKEKEKRKENEKQKEKEKRKEKEKEKIKEKQLEELKIKRNPLTFFSNQANKFQKVTLQEKKYHKYCDWKMQSHFRTDYLIHSKLFKPFIILCIYSMIHSWLKFFFFKHLLWIYCFLCVFLVLMEQLVFYSRKSYYEYSFRPFSNNQHHTDIVISVWILTLITTFLLFGFKLDGKLNCSYQLINNFFFIPFILFILLVRFDLINIDLMKKNSFSFTLLDLDEFFIIYSLIIGFYIFFWKTINKIELDSNVSWFRIFSYLWISNTSPVGLLLFANFIKLFASQRKVYFIQIVSLNHYRILLFFVLSIFEFLTYLAFLNRMLFFIFYSSFALFIIFVCYNILIGGFNRGAG</sequence>
<evidence type="ECO:0000313" key="5">
    <source>
        <dbReference type="Proteomes" id="UP001150062"/>
    </source>
</evidence>
<evidence type="ECO:0000259" key="3">
    <source>
        <dbReference type="PROSITE" id="PS50181"/>
    </source>
</evidence>
<dbReference type="InterPro" id="IPR001810">
    <property type="entry name" value="F-box_dom"/>
</dbReference>
<comment type="caution">
    <text evidence="4">The sequence shown here is derived from an EMBL/GenBank/DDBJ whole genome shotgun (WGS) entry which is preliminary data.</text>
</comment>